<dbReference type="InterPro" id="IPR052226">
    <property type="entry name" value="UPF0332_toxin"/>
</dbReference>
<comment type="similarity">
    <text evidence="1">Belongs to the UPF0332 family.</text>
</comment>
<sequence length="129" mass="13816">MANAGDPSAELELARDALADARILHAGDGTRAGVVNRLYYAAFHAAQAALYANGTVPTSHGHVRQAFGQELVLNDDATRADGRLLGELYDYRQQADYGVGDPPIDPAELLDDVDGFVSRMANFVLGRTE</sequence>
<organism evidence="3 4">
    <name type="scientific">Halovivax asiaticus JCM 14624</name>
    <dbReference type="NCBI Taxonomy" id="1227490"/>
    <lineage>
        <taxon>Archaea</taxon>
        <taxon>Methanobacteriati</taxon>
        <taxon>Methanobacteriota</taxon>
        <taxon>Stenosarchaea group</taxon>
        <taxon>Halobacteria</taxon>
        <taxon>Halobacteriales</taxon>
        <taxon>Natrialbaceae</taxon>
        <taxon>Halovivax</taxon>
    </lineage>
</organism>
<dbReference type="Proteomes" id="UP000011560">
    <property type="component" value="Unassembled WGS sequence"/>
</dbReference>
<dbReference type="PANTHER" id="PTHR36565:SF1">
    <property type="entry name" value="UPF0332 PROTEIN TM_1000"/>
    <property type="match status" value="1"/>
</dbReference>
<dbReference type="Gene3D" id="1.20.120.330">
    <property type="entry name" value="Nucleotidyltransferases domain 2"/>
    <property type="match status" value="1"/>
</dbReference>
<dbReference type="RefSeq" id="WP_007699472.1">
    <property type="nucleotide sequence ID" value="NZ_AOIQ01000010.1"/>
</dbReference>
<evidence type="ECO:0000259" key="2">
    <source>
        <dbReference type="Pfam" id="PF05168"/>
    </source>
</evidence>
<gene>
    <name evidence="3" type="ORF">C479_06222</name>
</gene>
<evidence type="ECO:0000313" key="4">
    <source>
        <dbReference type="Proteomes" id="UP000011560"/>
    </source>
</evidence>
<evidence type="ECO:0000313" key="3">
    <source>
        <dbReference type="EMBL" id="ELZ12019.1"/>
    </source>
</evidence>
<comment type="caution">
    <text evidence="3">The sequence shown here is derived from an EMBL/GenBank/DDBJ whole genome shotgun (WGS) entry which is preliminary data.</text>
</comment>
<feature type="domain" description="HEPN" evidence="2">
    <location>
        <begin position="11"/>
        <end position="103"/>
    </location>
</feature>
<dbReference type="PANTHER" id="PTHR36565">
    <property type="entry name" value="UPF0332 PROTEIN TM_1000"/>
    <property type="match status" value="1"/>
</dbReference>
<dbReference type="STRING" id="1227490.C479_06222"/>
<dbReference type="AlphaFoldDB" id="M0BQU2"/>
<protein>
    <submittedName>
        <fullName evidence="3">HEPN domain-containing protein</fullName>
    </submittedName>
</protein>
<dbReference type="OrthoDB" id="263873at2157"/>
<dbReference type="Pfam" id="PF05168">
    <property type="entry name" value="HEPN"/>
    <property type="match status" value="1"/>
</dbReference>
<dbReference type="EMBL" id="AOIQ01000010">
    <property type="protein sequence ID" value="ELZ12019.1"/>
    <property type="molecule type" value="Genomic_DNA"/>
</dbReference>
<accession>M0BQU2</accession>
<dbReference type="InterPro" id="IPR007842">
    <property type="entry name" value="HEPN_dom"/>
</dbReference>
<name>M0BQU2_9EURY</name>
<dbReference type="PATRIC" id="fig|1227490.4.peg.1264"/>
<reference evidence="3 4" key="1">
    <citation type="journal article" date="2014" name="PLoS Genet.">
        <title>Phylogenetically driven sequencing of extremely halophilic archaea reveals strategies for static and dynamic osmo-response.</title>
        <authorList>
            <person name="Becker E.A."/>
            <person name="Seitzer P.M."/>
            <person name="Tritt A."/>
            <person name="Larsen D."/>
            <person name="Krusor M."/>
            <person name="Yao A.I."/>
            <person name="Wu D."/>
            <person name="Madern D."/>
            <person name="Eisen J.A."/>
            <person name="Darling A.E."/>
            <person name="Facciotti M.T."/>
        </authorList>
    </citation>
    <scope>NUCLEOTIDE SEQUENCE [LARGE SCALE GENOMIC DNA]</scope>
    <source>
        <strain evidence="3 4">JCM 14624</strain>
    </source>
</reference>
<keyword evidence="4" id="KW-1185">Reference proteome</keyword>
<evidence type="ECO:0000256" key="1">
    <source>
        <dbReference type="ARBA" id="ARBA00038248"/>
    </source>
</evidence>
<proteinExistence type="inferred from homology"/>